<protein>
    <submittedName>
        <fullName evidence="2">WGS project CAEQ00000000 data, annotated contig 1532</fullName>
    </submittedName>
</protein>
<comment type="caution">
    <text evidence="2">The sequence shown here is derived from an EMBL/GenBank/DDBJ whole genome shotgun (WGS) entry which is preliminary data.</text>
</comment>
<keyword evidence="3" id="KW-1185">Reference proteome</keyword>
<dbReference type="AlphaFoldDB" id="F9W6X2"/>
<feature type="transmembrane region" description="Helical" evidence="1">
    <location>
        <begin position="20"/>
        <end position="38"/>
    </location>
</feature>
<reference evidence="2 3" key="2">
    <citation type="journal article" date="2012" name="Proc. Natl. Acad. Sci. U.S.A.">
        <title>Antigenic diversity is generated by distinct evolutionary mechanisms in African trypanosome species.</title>
        <authorList>
            <person name="Jackson A.P."/>
            <person name="Berry A."/>
            <person name="Aslett M."/>
            <person name="Allison H.C."/>
            <person name="Burton P."/>
            <person name="Vavrova-Anderson J."/>
            <person name="Brown R."/>
            <person name="Browne H."/>
            <person name="Corton N."/>
            <person name="Hauser H."/>
            <person name="Gamble J."/>
            <person name="Gilderthorp R."/>
            <person name="Marcello L."/>
            <person name="McQuillan J."/>
            <person name="Otto T.D."/>
            <person name="Quail M.A."/>
            <person name="Sanders M.J."/>
            <person name="van Tonder A."/>
            <person name="Ginger M.L."/>
            <person name="Field M.C."/>
            <person name="Barry J.D."/>
            <person name="Hertz-Fowler C."/>
            <person name="Berriman M."/>
        </authorList>
    </citation>
    <scope>NUCLEOTIDE SEQUENCE [LARGE SCALE GENOMIC DNA]</scope>
    <source>
        <strain evidence="2 3">IL3000</strain>
    </source>
</reference>
<feature type="transmembrane region" description="Helical" evidence="1">
    <location>
        <begin position="81"/>
        <end position="101"/>
    </location>
</feature>
<evidence type="ECO:0000256" key="1">
    <source>
        <dbReference type="SAM" id="Phobius"/>
    </source>
</evidence>
<keyword evidence="1" id="KW-0812">Transmembrane</keyword>
<feature type="transmembrane region" description="Helical" evidence="1">
    <location>
        <begin position="187"/>
        <end position="206"/>
    </location>
</feature>
<accession>F9W6X2</accession>
<sequence length="378" mass="40644">MSLAGDNSSYAVLFRGARVASWVVVCGYGAALAYRFGFLQRALPGKAAAVLESTVEKVKARTEPLGDPVRLEAVRRHLMKVYGISSVGMLAAALGGAVFFSYPKIPITIPIAFTVVPAALLFLMPRELMFPECRTACFLTSSVAVGCSFGPVEWVAWDSLYIFGVLTASTLSGLCVPLLLTRGMVSYVLSSQLLSSALSVVTLTSVPSLLSGNGTALLQSVGPESVNVLLMIQLMANMGINVLHTLPTITRFVKWRGTDDELLLSVDPLKEAFCICGGTAYVFWRCSRWVYRTLMYAALGKSPCDGGGQQECAPSLFDRWRSAMWSHRACDVGASVLLVLCYVRAVSALQRGDTADVLEKLRACFARASPVSLITAHS</sequence>
<reference evidence="3" key="1">
    <citation type="submission" date="2011-07" db="EMBL/GenBank/DDBJ databases">
        <title>Divergent evolution of antigenic variation in African trypanosomes.</title>
        <authorList>
            <person name="Jackson A.P."/>
            <person name="Berry A."/>
            <person name="Allison H.C."/>
            <person name="Burton P."/>
            <person name="Anderson J."/>
            <person name="Aslett M."/>
            <person name="Brown R."/>
            <person name="Corton N."/>
            <person name="Harris D."/>
            <person name="Hauser H."/>
            <person name="Gamble J."/>
            <person name="Gilderthorp R."/>
            <person name="McQuillan J."/>
            <person name="Quail M.A."/>
            <person name="Sanders M."/>
            <person name="Van Tonder A."/>
            <person name="Ginger M.L."/>
            <person name="Donelson J.E."/>
            <person name="Field M.C."/>
            <person name="Barry J.D."/>
            <person name="Berriman M."/>
            <person name="Hertz-Fowler C."/>
        </authorList>
    </citation>
    <scope>NUCLEOTIDE SEQUENCE [LARGE SCALE GENOMIC DNA]</scope>
    <source>
        <strain evidence="3">IL3000</strain>
    </source>
</reference>
<evidence type="ECO:0000313" key="2">
    <source>
        <dbReference type="EMBL" id="CCD12929.1"/>
    </source>
</evidence>
<organism evidence="2 3">
    <name type="scientific">Trypanosoma congolense (strain IL3000)</name>
    <dbReference type="NCBI Taxonomy" id="1068625"/>
    <lineage>
        <taxon>Eukaryota</taxon>
        <taxon>Discoba</taxon>
        <taxon>Euglenozoa</taxon>
        <taxon>Kinetoplastea</taxon>
        <taxon>Metakinetoplastina</taxon>
        <taxon>Trypanosomatida</taxon>
        <taxon>Trypanosomatidae</taxon>
        <taxon>Trypanosoma</taxon>
        <taxon>Nannomonas</taxon>
    </lineage>
</organism>
<dbReference type="OMA" id="WACRLLI"/>
<dbReference type="VEuPathDB" id="TriTrypDB:TcIL3000_0_37500"/>
<dbReference type="Proteomes" id="UP000000702">
    <property type="component" value="Unassembled WGS sequence"/>
</dbReference>
<feature type="transmembrane region" description="Helical" evidence="1">
    <location>
        <begin position="136"/>
        <end position="154"/>
    </location>
</feature>
<gene>
    <name evidence="2" type="ORF">TCIL3000_0_37500</name>
</gene>
<feature type="transmembrane region" description="Helical" evidence="1">
    <location>
        <begin position="226"/>
        <end position="246"/>
    </location>
</feature>
<feature type="transmembrane region" description="Helical" evidence="1">
    <location>
        <begin position="160"/>
        <end position="180"/>
    </location>
</feature>
<name>F9W6X2_TRYCI</name>
<keyword evidence="1" id="KW-0472">Membrane</keyword>
<proteinExistence type="predicted"/>
<feature type="transmembrane region" description="Helical" evidence="1">
    <location>
        <begin position="107"/>
        <end position="124"/>
    </location>
</feature>
<evidence type="ECO:0000313" key="3">
    <source>
        <dbReference type="Proteomes" id="UP000000702"/>
    </source>
</evidence>
<keyword evidence="1" id="KW-1133">Transmembrane helix</keyword>
<dbReference type="EMBL" id="CAEQ01000944">
    <property type="protein sequence ID" value="CCD12929.1"/>
    <property type="molecule type" value="Genomic_DNA"/>
</dbReference>